<dbReference type="RefSeq" id="WP_306959833.1">
    <property type="nucleotide sequence ID" value="NZ_JAUSRG010000002.1"/>
</dbReference>
<accession>A0AAW8DF44</accession>
<evidence type="ECO:0000313" key="5">
    <source>
        <dbReference type="EMBL" id="MDQ0179114.1"/>
    </source>
</evidence>
<protein>
    <submittedName>
        <fullName evidence="4">Oxidoreductase</fullName>
    </submittedName>
</protein>
<dbReference type="Pfam" id="PF00890">
    <property type="entry name" value="FAD_binding_2"/>
    <property type="match status" value="1"/>
</dbReference>
<dbReference type="Gene3D" id="3.50.50.60">
    <property type="entry name" value="FAD/NAD(P)-binding domain"/>
    <property type="match status" value="1"/>
</dbReference>
<dbReference type="NCBIfam" id="NF009472">
    <property type="entry name" value="PRK12834.1"/>
    <property type="match status" value="1"/>
</dbReference>
<dbReference type="PANTHER" id="PTHR43260:SF1">
    <property type="entry name" value="KSDD-LIKE STEROID DEHYDROGENASE RV0785"/>
    <property type="match status" value="1"/>
</dbReference>
<dbReference type="Gene3D" id="3.90.700.10">
    <property type="entry name" value="Succinate dehydrogenase/fumarate reductase flavoprotein, catalytic domain"/>
    <property type="match status" value="1"/>
</dbReference>
<keyword evidence="6" id="KW-1185">Reference proteome</keyword>
<evidence type="ECO:0000313" key="6">
    <source>
        <dbReference type="Proteomes" id="UP001230951"/>
    </source>
</evidence>
<comment type="caution">
    <text evidence="4">The sequence shown here is derived from an EMBL/GenBank/DDBJ whole genome shotgun (WGS) entry which is preliminary data.</text>
</comment>
<organism evidence="4 7">
    <name type="scientific">Arthrobacter bambusae</name>
    <dbReference type="NCBI Taxonomy" id="1338426"/>
    <lineage>
        <taxon>Bacteria</taxon>
        <taxon>Bacillati</taxon>
        <taxon>Actinomycetota</taxon>
        <taxon>Actinomycetes</taxon>
        <taxon>Micrococcales</taxon>
        <taxon>Micrococcaceae</taxon>
        <taxon>Arthrobacter</taxon>
    </lineage>
</organism>
<dbReference type="InterPro" id="IPR003953">
    <property type="entry name" value="FAD-dep_OxRdtase_2_FAD-bd"/>
</dbReference>
<name>A0AAW8DF44_9MICC</name>
<dbReference type="SUPFAM" id="SSF51905">
    <property type="entry name" value="FAD/NAD(P)-binding domain"/>
    <property type="match status" value="1"/>
</dbReference>
<sequence>MPSNPRDGVHSQAIIEADVIVIGAGLSGLVAAAQAFAAGKRVAVLDQEPSASVGGQAHWSFGGLFLVNSPEQRRLGVKDSAELALGDWLASAAFDRPEDSWARLWAEAYVDFAAGEKRRWLRSLGVRLFPLVQWAERGGYGPQGHGNTVPRFHVTWGTGPGVVQPFLAKVNEGVARGRISLHFRHRATEMTTTAGGVTGVGGEILGASGAGRGEASSRTVVGRFEATAGAIIVTTGGIGGNHTLVRRQWPDGGAPEHMLSGVPASVDGAFLAAAAAAGGRLINGDRMWHYPEGIHNHSPVWPSHGIRILPGPSALWIDATGRQLPAPLFPGFDSLGALRHILAGGHGHSWFVCNRTIALKEFALSGSEQNPDLTDKDIRLLVSRLNPGSDSPLRLFLDRGVDFLHAATATELAAKMNALTGSALIDPAQLDSLIHDRDVQVASGLGKDPQLAAIRAARRFATDKIMRVAPPHRLTDPEHSPLLAVRLSVLTRKSLGGLQTDLRSRVLDDSGVPVPGVYAAGEAAGFGGGGIHGYRALEGTFLGGCLFSGRAAGRDAAASV</sequence>
<dbReference type="InterPro" id="IPR036188">
    <property type="entry name" value="FAD/NAD-bd_sf"/>
</dbReference>
<dbReference type="EMBL" id="JAUSRG010000002">
    <property type="protein sequence ID" value="MDP9904232.1"/>
    <property type="molecule type" value="Genomic_DNA"/>
</dbReference>
<reference evidence="4 6" key="1">
    <citation type="submission" date="2023-07" db="EMBL/GenBank/DDBJ databases">
        <title>Sorghum-associated microbial communities from plants grown in Nebraska, USA.</title>
        <authorList>
            <person name="Schachtman D."/>
        </authorList>
    </citation>
    <scope>NUCLEOTIDE SEQUENCE</scope>
    <source>
        <strain evidence="4">DS1006</strain>
        <strain evidence="5 6">DS1016</strain>
    </source>
</reference>
<gene>
    <name evidence="4" type="ORF">J2S90_001178</name>
    <name evidence="5" type="ORF">J2S93_000521</name>
</gene>
<evidence type="ECO:0000259" key="3">
    <source>
        <dbReference type="Pfam" id="PF00890"/>
    </source>
</evidence>
<feature type="domain" description="FAD-dependent oxidoreductase 2 FAD-binding" evidence="3">
    <location>
        <begin position="18"/>
        <end position="542"/>
    </location>
</feature>
<evidence type="ECO:0000313" key="4">
    <source>
        <dbReference type="EMBL" id="MDP9904232.1"/>
    </source>
</evidence>
<dbReference type="Proteomes" id="UP001230951">
    <property type="component" value="Unassembled WGS sequence"/>
</dbReference>
<dbReference type="InterPro" id="IPR014614">
    <property type="entry name" value="KsdD_DH"/>
</dbReference>
<dbReference type="PIRSF" id="PIRSF036654">
    <property type="entry name" value="UCP036654"/>
    <property type="match status" value="1"/>
</dbReference>
<dbReference type="InterPro" id="IPR027477">
    <property type="entry name" value="Succ_DH/fumarate_Rdtase_cat_sf"/>
</dbReference>
<dbReference type="PANTHER" id="PTHR43260">
    <property type="entry name" value="3-KETOSTEROID-DELTA-1-DEHYDROGENASE"/>
    <property type="match status" value="1"/>
</dbReference>
<proteinExistence type="predicted"/>
<dbReference type="AlphaFoldDB" id="A0AAW8DF44"/>
<dbReference type="Proteomes" id="UP001242995">
    <property type="component" value="Unassembled WGS sequence"/>
</dbReference>
<keyword evidence="1" id="KW-0285">Flavoprotein</keyword>
<dbReference type="EMBL" id="JAUSTF010000001">
    <property type="protein sequence ID" value="MDQ0179114.1"/>
    <property type="molecule type" value="Genomic_DNA"/>
</dbReference>
<evidence type="ECO:0000313" key="7">
    <source>
        <dbReference type="Proteomes" id="UP001242995"/>
    </source>
</evidence>
<keyword evidence="2" id="KW-0560">Oxidoreductase</keyword>
<evidence type="ECO:0000256" key="2">
    <source>
        <dbReference type="ARBA" id="ARBA00023002"/>
    </source>
</evidence>
<dbReference type="GO" id="GO:0033765">
    <property type="term" value="F:steroid dehydrogenase activity, acting on the CH-CH group of donors"/>
    <property type="evidence" value="ECO:0007669"/>
    <property type="project" value="UniProtKB-ARBA"/>
</dbReference>
<evidence type="ECO:0000256" key="1">
    <source>
        <dbReference type="ARBA" id="ARBA00022630"/>
    </source>
</evidence>